<evidence type="ECO:0000256" key="6">
    <source>
        <dbReference type="ARBA" id="ARBA00022932"/>
    </source>
</evidence>
<dbReference type="InterPro" id="IPR004868">
    <property type="entry name" value="DNA-dir_DNA_pol_B_mt/vir"/>
</dbReference>
<evidence type="ECO:0000313" key="10">
    <source>
        <dbReference type="EMBL" id="AWX52995.1"/>
    </source>
</evidence>
<dbReference type="Gene3D" id="3.90.1600.10">
    <property type="entry name" value="Palm domain of DNA polymerase"/>
    <property type="match status" value="2"/>
</dbReference>
<comment type="similarity">
    <text evidence="1">Belongs to the DNA polymerase type-B family.</text>
</comment>
<dbReference type="PROSITE" id="PS00116">
    <property type="entry name" value="DNA_POLYMERASE_B"/>
    <property type="match status" value="2"/>
</dbReference>
<accession>A0A2Z4MA08</accession>
<dbReference type="PANTHER" id="PTHR33568">
    <property type="entry name" value="DNA POLYMERASE"/>
    <property type="match status" value="1"/>
</dbReference>
<evidence type="ECO:0000256" key="5">
    <source>
        <dbReference type="ARBA" id="ARBA00022705"/>
    </source>
</evidence>
<dbReference type="InterPro" id="IPR017964">
    <property type="entry name" value="DNA-dir_DNA_pol_B_CS"/>
</dbReference>
<evidence type="ECO:0000256" key="7">
    <source>
        <dbReference type="ARBA" id="ARBA00023125"/>
    </source>
</evidence>
<dbReference type="InterPro" id="IPR023211">
    <property type="entry name" value="DNA_pol_palm_dom_sf"/>
</dbReference>
<comment type="catalytic activity">
    <reaction evidence="8">
        <text>DNA(n) + a 2'-deoxyribonucleoside 5'-triphosphate = DNA(n+1) + diphosphate</text>
        <dbReference type="Rhea" id="RHEA:22508"/>
        <dbReference type="Rhea" id="RHEA-COMP:17339"/>
        <dbReference type="Rhea" id="RHEA-COMP:17340"/>
        <dbReference type="ChEBI" id="CHEBI:33019"/>
        <dbReference type="ChEBI" id="CHEBI:61560"/>
        <dbReference type="ChEBI" id="CHEBI:173112"/>
        <dbReference type="EC" id="2.7.7.7"/>
    </reaction>
</comment>
<dbReference type="PANTHER" id="PTHR33568:SF3">
    <property type="entry name" value="DNA-DIRECTED DNA POLYMERASE"/>
    <property type="match status" value="1"/>
</dbReference>
<reference evidence="10" key="1">
    <citation type="journal article" date="2019" name="Int. J. Biol. Macromol.">
        <title>Characterization and comparative analysis of six complete mitochondrial genomes from ectomycorrhizal fungi of the Lactarius genus and phylogenetic analysis of the Agaricomycetes.</title>
        <authorList>
            <person name="Li Q."/>
            <person name="Wang Q."/>
            <person name="Jin X."/>
            <person name="Chen Z."/>
            <person name="Xiong C."/>
            <person name="Li P."/>
            <person name="Liu Q."/>
            <person name="Huang W."/>
        </authorList>
    </citation>
    <scope>NUCLEOTIDE SEQUENCE</scope>
</reference>
<protein>
    <recommendedName>
        <fullName evidence="2">DNA-directed DNA polymerase</fullName>
        <ecNumber evidence="2">2.7.7.7</ecNumber>
    </recommendedName>
</protein>
<dbReference type="Pfam" id="PF03175">
    <property type="entry name" value="DNA_pol_B_2"/>
    <property type="match status" value="1"/>
</dbReference>
<name>A0A2Z4MA08_9AGAM</name>
<dbReference type="GeneID" id="37500618"/>
<keyword evidence="4" id="KW-0548">Nucleotidyltransferase</keyword>
<dbReference type="InterPro" id="IPR043502">
    <property type="entry name" value="DNA/RNA_pol_sf"/>
</dbReference>
<evidence type="ECO:0000259" key="9">
    <source>
        <dbReference type="Pfam" id="PF03175"/>
    </source>
</evidence>
<dbReference type="GO" id="GO:0003677">
    <property type="term" value="F:DNA binding"/>
    <property type="evidence" value="ECO:0007669"/>
    <property type="project" value="UniProtKB-KW"/>
</dbReference>
<evidence type="ECO:0000256" key="2">
    <source>
        <dbReference type="ARBA" id="ARBA00012417"/>
    </source>
</evidence>
<geneLocation type="mitochondrion" evidence="10"/>
<evidence type="ECO:0000256" key="4">
    <source>
        <dbReference type="ARBA" id="ARBA00022695"/>
    </source>
</evidence>
<dbReference type="SUPFAM" id="SSF56672">
    <property type="entry name" value="DNA/RNA polymerases"/>
    <property type="match status" value="2"/>
</dbReference>
<keyword evidence="6" id="KW-0239">DNA-directed DNA polymerase</keyword>
<proteinExistence type="inferred from homology"/>
<sequence length="386" mass="44533">MIFSEEMDNAVKLGYKFEILWGYTFKSKNIFKDFVENLYNLRLQYPKSNPLNYIAKIILNSVYGKFGMIDSFPDITIFNDIILFQEFEKDHAEDITDIIDLDGKILVKHREIKKDINTLLDSAIETHNVNVAIASAITAYARIHMSQFKNNPQFNLFYSDTDSIYIDKPLENNLVSNTELGLMKLENIIEKAIFLSPKVYILYGKDEYLNFMLDCDSKNISVNQSIPSAIAITAYARMYMFKTIYKLIELGIEVFYMDTDSLVVNQVIPEELIGNNLGLFKLEHDVAQGFFISPKLYALRTTNGELIIKAKGIGSKLEFAQFETLIKNESIVKAQERWFKDPANANINIKNIDMHISTVNLKRRQIMENNRLSFTKPLIIDNDEIL</sequence>
<dbReference type="GO" id="GO:0000166">
    <property type="term" value="F:nucleotide binding"/>
    <property type="evidence" value="ECO:0007669"/>
    <property type="project" value="InterPro"/>
</dbReference>
<gene>
    <name evidence="10" type="primary">orf386</name>
</gene>
<evidence type="ECO:0000256" key="3">
    <source>
        <dbReference type="ARBA" id="ARBA00022679"/>
    </source>
</evidence>
<dbReference type="GO" id="GO:0003887">
    <property type="term" value="F:DNA-directed DNA polymerase activity"/>
    <property type="evidence" value="ECO:0007669"/>
    <property type="project" value="UniProtKB-KW"/>
</dbReference>
<dbReference type="EC" id="2.7.7.7" evidence="2"/>
<organism evidence="10">
    <name type="scientific">Lactarius deliciosus</name>
    <dbReference type="NCBI Taxonomy" id="55514"/>
    <lineage>
        <taxon>Eukaryota</taxon>
        <taxon>Fungi</taxon>
        <taxon>Dikarya</taxon>
        <taxon>Basidiomycota</taxon>
        <taxon>Agaricomycotina</taxon>
        <taxon>Agaricomycetes</taxon>
        <taxon>Russulales</taxon>
        <taxon>Russulaceae</taxon>
        <taxon>Lactarius</taxon>
    </lineage>
</organism>
<keyword evidence="7" id="KW-0238">DNA-binding</keyword>
<keyword evidence="3" id="KW-0808">Transferase</keyword>
<keyword evidence="10" id="KW-0496">Mitochondrion</keyword>
<evidence type="ECO:0000256" key="1">
    <source>
        <dbReference type="ARBA" id="ARBA00005755"/>
    </source>
</evidence>
<dbReference type="GO" id="GO:0006260">
    <property type="term" value="P:DNA replication"/>
    <property type="evidence" value="ECO:0007669"/>
    <property type="project" value="UniProtKB-KW"/>
</dbReference>
<dbReference type="EMBL" id="MH319478">
    <property type="protein sequence ID" value="AWX52995.1"/>
    <property type="molecule type" value="Genomic_DNA"/>
</dbReference>
<evidence type="ECO:0000256" key="8">
    <source>
        <dbReference type="ARBA" id="ARBA00049244"/>
    </source>
</evidence>
<feature type="domain" description="DNA-directed DNA polymerase family B mitochondria/virus" evidence="9">
    <location>
        <begin position="2"/>
        <end position="151"/>
    </location>
</feature>
<dbReference type="AlphaFoldDB" id="A0A2Z4MA08"/>
<keyword evidence="5" id="KW-0235">DNA replication</keyword>
<dbReference type="RefSeq" id="YP_009498209.1">
    <property type="nucleotide sequence ID" value="NC_038055.1"/>
</dbReference>